<sequence length="209" mass="22998">MFGGHRRLLRDGETARAVVTSAERHGGQIDANGGAPVWYRLGLRVHYPDGTTADASCKVGGQLRSTALLFSVGDIVPVRHDGASPGKVVVDEPALESERDAERRALDEAAVQRAERRLAGLPDVDPAALPTDDQLLTALRAWRERSARAKQAKAAHRRAVSDDLPKGEILRLLHTATTRTAEERTAHQKFQNLHRLRPDWTSPPEDRPH</sequence>
<feature type="region of interest" description="Disordered" evidence="1">
    <location>
        <begin position="177"/>
        <end position="209"/>
    </location>
</feature>
<keyword evidence="3" id="KW-1185">Reference proteome</keyword>
<evidence type="ECO:0000313" key="3">
    <source>
        <dbReference type="Proteomes" id="UP000183015"/>
    </source>
</evidence>
<dbReference type="EMBL" id="FOAZ01000007">
    <property type="protein sequence ID" value="SEL33317.1"/>
    <property type="molecule type" value="Genomic_DNA"/>
</dbReference>
<dbReference type="OrthoDB" id="10006276at2"/>
<evidence type="ECO:0000256" key="1">
    <source>
        <dbReference type="SAM" id="MobiDB-lite"/>
    </source>
</evidence>
<evidence type="ECO:0000313" key="2">
    <source>
        <dbReference type="EMBL" id="SEL33317.1"/>
    </source>
</evidence>
<accession>A0A1H7PE10</accession>
<dbReference type="AlphaFoldDB" id="A0A1H7PE10"/>
<name>A0A1H7PE10_STRJI</name>
<reference evidence="3" key="1">
    <citation type="submission" date="2016-10" db="EMBL/GenBank/DDBJ databases">
        <authorList>
            <person name="Varghese N."/>
        </authorList>
    </citation>
    <scope>NUCLEOTIDE SEQUENCE [LARGE SCALE GENOMIC DNA]</scope>
    <source>
        <strain evidence="3">DSM 45096 / BCRC 16803 / CGMCC 4.1857 / CIP 109030 / JCM 12277 / KCTC 19219 / NBRC 100920 / 33214</strain>
    </source>
</reference>
<gene>
    <name evidence="2" type="ORF">SAMN05414137_107316</name>
</gene>
<organism evidence="2 3">
    <name type="scientific">Streptacidiphilus jiangxiensis</name>
    <dbReference type="NCBI Taxonomy" id="235985"/>
    <lineage>
        <taxon>Bacteria</taxon>
        <taxon>Bacillati</taxon>
        <taxon>Actinomycetota</taxon>
        <taxon>Actinomycetes</taxon>
        <taxon>Kitasatosporales</taxon>
        <taxon>Streptomycetaceae</taxon>
        <taxon>Streptacidiphilus</taxon>
    </lineage>
</organism>
<protein>
    <submittedName>
        <fullName evidence="2">Uncharacterized protein</fullName>
    </submittedName>
</protein>
<dbReference type="RefSeq" id="WP_042442915.1">
    <property type="nucleotide sequence ID" value="NZ_BBPN01000003.1"/>
</dbReference>
<dbReference type="eggNOG" id="ENOG50329JV">
    <property type="taxonomic scope" value="Bacteria"/>
</dbReference>
<dbReference type="Proteomes" id="UP000183015">
    <property type="component" value="Unassembled WGS sequence"/>
</dbReference>
<proteinExistence type="predicted"/>